<dbReference type="Gene3D" id="2.40.50.140">
    <property type="entry name" value="Nucleic acid-binding proteins"/>
    <property type="match status" value="1"/>
</dbReference>
<feature type="topological domain" description="Extracellular" evidence="13">
    <location>
        <begin position="30"/>
        <end position="154"/>
    </location>
</feature>
<feature type="binding site" description="covalent" evidence="13 14">
    <location>
        <position position="124"/>
    </location>
    <ligand>
        <name>heme</name>
        <dbReference type="ChEBI" id="CHEBI:30413"/>
    </ligand>
</feature>
<dbReference type="OrthoDB" id="9793584at2"/>
<dbReference type="InterPro" id="IPR036127">
    <property type="entry name" value="CcmE-like_sf"/>
</dbReference>
<dbReference type="GO" id="GO:0017004">
    <property type="term" value="P:cytochrome complex assembly"/>
    <property type="evidence" value="ECO:0007669"/>
    <property type="project" value="UniProtKB-KW"/>
</dbReference>
<proteinExistence type="inferred from homology"/>
<evidence type="ECO:0000256" key="1">
    <source>
        <dbReference type="ARBA" id="ARBA00004533"/>
    </source>
</evidence>
<evidence type="ECO:0000256" key="2">
    <source>
        <dbReference type="ARBA" id="ARBA00022475"/>
    </source>
</evidence>
<dbReference type="InterPro" id="IPR012340">
    <property type="entry name" value="NA-bd_OB-fold"/>
</dbReference>
<name>A0A4Z0F9X7_9GAMM</name>
<dbReference type="EMBL" id="SRIO01000004">
    <property type="protein sequence ID" value="TFZ83239.1"/>
    <property type="molecule type" value="Genomic_DNA"/>
</dbReference>
<dbReference type="GO" id="GO:0046872">
    <property type="term" value="F:metal ion binding"/>
    <property type="evidence" value="ECO:0007669"/>
    <property type="project" value="UniProtKB-KW"/>
</dbReference>
<keyword evidence="7 13" id="KW-0201">Cytochrome c-type biogenesis</keyword>
<keyword evidence="8 13" id="KW-0735">Signal-anchor</keyword>
<evidence type="ECO:0000256" key="7">
    <source>
        <dbReference type="ARBA" id="ARBA00022748"/>
    </source>
</evidence>
<keyword evidence="9 13" id="KW-1133">Transmembrane helix</keyword>
<dbReference type="FunFam" id="2.40.50.140:FF:000104">
    <property type="entry name" value="Cytochrome c-type biogenesis protein CcmE"/>
    <property type="match status" value="1"/>
</dbReference>
<dbReference type="Proteomes" id="UP000297890">
    <property type="component" value="Unassembled WGS sequence"/>
</dbReference>
<feature type="topological domain" description="Cytoplasmic" evidence="13">
    <location>
        <begin position="1"/>
        <end position="8"/>
    </location>
</feature>
<keyword evidence="5 13" id="KW-0812">Transmembrane</keyword>
<dbReference type="PANTHER" id="PTHR34128">
    <property type="entry name" value="CYTOCHROME C-TYPE BIOGENESIS PROTEIN CCME HOMOLOG, MITOCHONDRIAL"/>
    <property type="match status" value="1"/>
</dbReference>
<evidence type="ECO:0000256" key="10">
    <source>
        <dbReference type="ARBA" id="ARBA00023004"/>
    </source>
</evidence>
<evidence type="ECO:0000256" key="14">
    <source>
        <dbReference type="PIRSR" id="PIRSR604329-50"/>
    </source>
</evidence>
<evidence type="ECO:0000256" key="3">
    <source>
        <dbReference type="ARBA" id="ARBA00022519"/>
    </source>
</evidence>
<comment type="caution">
    <text evidence="15">The sequence shown here is derived from an EMBL/GenBank/DDBJ whole genome shotgun (WGS) entry which is preliminary data.</text>
</comment>
<evidence type="ECO:0000256" key="11">
    <source>
        <dbReference type="ARBA" id="ARBA00023136"/>
    </source>
</evidence>
<keyword evidence="10 13" id="KW-0408">Iron</keyword>
<evidence type="ECO:0000256" key="12">
    <source>
        <dbReference type="ARBA" id="ARBA00056663"/>
    </source>
</evidence>
<dbReference type="GO" id="GO:0005886">
    <property type="term" value="C:plasma membrane"/>
    <property type="evidence" value="ECO:0007669"/>
    <property type="project" value="UniProtKB-SubCell"/>
</dbReference>
<dbReference type="SUPFAM" id="SSF82093">
    <property type="entry name" value="Heme chaperone CcmE"/>
    <property type="match status" value="1"/>
</dbReference>
<comment type="function">
    <text evidence="12 13">Heme chaperone required for the biogenesis of c-type cytochromes. Transiently binds heme delivered by CcmC and transfers the heme to apo-cytochromes in a process facilitated by CcmF and CcmH.</text>
</comment>
<dbReference type="NCBIfam" id="NF009727">
    <property type="entry name" value="PRK13254.1-1"/>
    <property type="match status" value="1"/>
</dbReference>
<dbReference type="GO" id="GO:0020037">
    <property type="term" value="F:heme binding"/>
    <property type="evidence" value="ECO:0007669"/>
    <property type="project" value="InterPro"/>
</dbReference>
<feature type="binding site" description="axial binding residue" evidence="13 14">
    <location>
        <position position="128"/>
    </location>
    <ligand>
        <name>heme</name>
        <dbReference type="ChEBI" id="CHEBI:30413"/>
    </ligand>
    <ligandPart>
        <name>Fe</name>
        <dbReference type="ChEBI" id="CHEBI:18248"/>
    </ligandPart>
</feature>
<evidence type="ECO:0000256" key="13">
    <source>
        <dbReference type="HAMAP-Rule" id="MF_01959"/>
    </source>
</evidence>
<keyword evidence="16" id="KW-1185">Reference proteome</keyword>
<keyword evidence="6 13" id="KW-0479">Metal-binding</keyword>
<evidence type="ECO:0000256" key="6">
    <source>
        <dbReference type="ARBA" id="ARBA00022723"/>
    </source>
</evidence>
<reference evidence="15 16" key="1">
    <citation type="journal article" date="2019" name="ISME J.">
        <title>Candidatus Macondimonas diazotrophica, a novel gammaproteobacterial genus dominating crude-oil-contaminated coastal sediments.</title>
        <authorList>
            <person name="Karthikeyan S."/>
            <person name="Konstantinidis K."/>
        </authorList>
    </citation>
    <scope>NUCLEOTIDE SEQUENCE [LARGE SCALE GENOMIC DNA]</scope>
    <source>
        <strain evidence="15 16">KTK01</strain>
    </source>
</reference>
<dbReference type="HAMAP" id="MF_01959">
    <property type="entry name" value="CcmE"/>
    <property type="match status" value="1"/>
</dbReference>
<protein>
    <recommendedName>
        <fullName evidence="13">Cytochrome c-type biogenesis protein CcmE</fullName>
    </recommendedName>
    <alternativeName>
        <fullName evidence="13">Cytochrome c maturation protein E</fullName>
    </alternativeName>
    <alternativeName>
        <fullName evidence="13">Heme chaperone CcmE</fullName>
    </alternativeName>
</protein>
<evidence type="ECO:0000256" key="8">
    <source>
        <dbReference type="ARBA" id="ARBA00022968"/>
    </source>
</evidence>
<dbReference type="Pfam" id="PF03100">
    <property type="entry name" value="CcmE"/>
    <property type="match status" value="1"/>
</dbReference>
<keyword evidence="4 13" id="KW-0349">Heme</keyword>
<accession>A0A4Z0F9X7</accession>
<sequence length="154" mass="16533">MKAARKNRLFLVLVLIVGVGIAAFLASLAFRENLTFFFTPAQVAAGEVQPGQPFRVGGLVIPGSVERLADGVTVRFQLTDTEGVVTVQYTGVLPDLFKEGQGIVARGTLDGAGTIMADQVLAKHDENYMPPEVAEALQARGAMPEHEMLRKVQP</sequence>
<organism evidence="15 16">
    <name type="scientific">Candidatus Macondimonas diazotrophica</name>
    <dbReference type="NCBI Taxonomy" id="2305248"/>
    <lineage>
        <taxon>Bacteria</taxon>
        <taxon>Pseudomonadati</taxon>
        <taxon>Pseudomonadota</taxon>
        <taxon>Gammaproteobacteria</taxon>
        <taxon>Chromatiales</taxon>
        <taxon>Ectothiorhodospiraceae</taxon>
        <taxon>Candidatus Macondimonas</taxon>
    </lineage>
</organism>
<keyword evidence="11 13" id="KW-0472">Membrane</keyword>
<dbReference type="NCBIfam" id="NF009729">
    <property type="entry name" value="PRK13254.1-3"/>
    <property type="match status" value="1"/>
</dbReference>
<dbReference type="RefSeq" id="WP_135281119.1">
    <property type="nucleotide sequence ID" value="NZ_SRIO01000004.1"/>
</dbReference>
<keyword evidence="3" id="KW-0997">Cell inner membrane</keyword>
<gene>
    <name evidence="13 15" type="primary">ccmE</name>
    <name evidence="13" type="synonym">cycJ</name>
    <name evidence="15" type="ORF">E4680_04085</name>
</gene>
<comment type="subcellular location">
    <subcellularLocation>
        <location evidence="1">Cell inner membrane</location>
    </subcellularLocation>
    <subcellularLocation>
        <location evidence="13">Cell membrane</location>
        <topology evidence="13">Single-pass type II membrane protein</topology>
    </subcellularLocation>
</comment>
<comment type="similarity">
    <text evidence="13">Belongs to the CcmE/CycJ family.</text>
</comment>
<evidence type="ECO:0000256" key="4">
    <source>
        <dbReference type="ARBA" id="ARBA00022617"/>
    </source>
</evidence>
<dbReference type="AlphaFoldDB" id="A0A4Z0F9X7"/>
<keyword evidence="2 13" id="KW-1003">Cell membrane</keyword>
<evidence type="ECO:0000256" key="9">
    <source>
        <dbReference type="ARBA" id="ARBA00022989"/>
    </source>
</evidence>
<evidence type="ECO:0000256" key="5">
    <source>
        <dbReference type="ARBA" id="ARBA00022692"/>
    </source>
</evidence>
<dbReference type="InterPro" id="IPR004329">
    <property type="entry name" value="CcmE"/>
</dbReference>
<dbReference type="GO" id="GO:0017003">
    <property type="term" value="P:protein-heme linkage"/>
    <property type="evidence" value="ECO:0007669"/>
    <property type="project" value="UniProtKB-UniRule"/>
</dbReference>
<evidence type="ECO:0000313" key="16">
    <source>
        <dbReference type="Proteomes" id="UP000297890"/>
    </source>
</evidence>
<dbReference type="NCBIfam" id="NF009731">
    <property type="entry name" value="PRK13254.1-5"/>
    <property type="match status" value="1"/>
</dbReference>
<dbReference type="PANTHER" id="PTHR34128:SF2">
    <property type="entry name" value="CYTOCHROME C-TYPE BIOGENESIS PROTEIN CCME HOMOLOG, MITOCHONDRIAL"/>
    <property type="match status" value="1"/>
</dbReference>
<evidence type="ECO:0000313" key="15">
    <source>
        <dbReference type="EMBL" id="TFZ83239.1"/>
    </source>
</evidence>